<dbReference type="KEGG" id="pno:SNOG_15846"/>
<dbReference type="InParanoid" id="Q0TX35"/>
<dbReference type="AlphaFoldDB" id="Q0TX35"/>
<dbReference type="GeneID" id="5982911"/>
<organism evidence="1 2">
    <name type="scientific">Phaeosphaeria nodorum (strain SN15 / ATCC MYA-4574 / FGSC 10173)</name>
    <name type="common">Glume blotch fungus</name>
    <name type="synonym">Parastagonospora nodorum</name>
    <dbReference type="NCBI Taxonomy" id="321614"/>
    <lineage>
        <taxon>Eukaryota</taxon>
        <taxon>Fungi</taxon>
        <taxon>Dikarya</taxon>
        <taxon>Ascomycota</taxon>
        <taxon>Pezizomycotina</taxon>
        <taxon>Dothideomycetes</taxon>
        <taxon>Pleosporomycetidae</taxon>
        <taxon>Pleosporales</taxon>
        <taxon>Pleosporineae</taxon>
        <taxon>Phaeosphaeriaceae</taxon>
        <taxon>Parastagonospora</taxon>
    </lineage>
</organism>
<accession>Q0TX35</accession>
<reference evidence="2" key="1">
    <citation type="journal article" date="2007" name="Plant Cell">
        <title>Dothideomycete-plant interactions illuminated by genome sequencing and EST analysis of the wheat pathogen Stagonospora nodorum.</title>
        <authorList>
            <person name="Hane J.K."/>
            <person name="Lowe R.G."/>
            <person name="Solomon P.S."/>
            <person name="Tan K.C."/>
            <person name="Schoch C.L."/>
            <person name="Spatafora J.W."/>
            <person name="Crous P.W."/>
            <person name="Kodira C."/>
            <person name="Birren B.W."/>
            <person name="Galagan J.E."/>
            <person name="Torriani S.F."/>
            <person name="McDonald B.A."/>
            <person name="Oliver R.P."/>
        </authorList>
    </citation>
    <scope>NUCLEOTIDE SEQUENCE [LARGE SCALE GENOMIC DNA]</scope>
    <source>
        <strain evidence="2">SN15 / ATCC MYA-4574 / FGSC 10173</strain>
    </source>
</reference>
<name>Q0TX35_PHANO</name>
<sequence length="53" mass="5741">MEMPSNAERMTQWSKCANSLFVIFVPLTDLLSTQQGIHPSMSSQVPNAQSGSG</sequence>
<evidence type="ECO:0000313" key="1">
    <source>
        <dbReference type="EMBL" id="EAT76684.1"/>
    </source>
</evidence>
<protein>
    <submittedName>
        <fullName evidence="1">Uncharacterized protein</fullName>
    </submittedName>
</protein>
<gene>
    <name evidence="1" type="ORF">SNOG_15846</name>
</gene>
<dbReference type="RefSeq" id="XP_001805981.1">
    <property type="nucleotide sequence ID" value="XM_001805929.1"/>
</dbReference>
<evidence type="ECO:0000313" key="2">
    <source>
        <dbReference type="Proteomes" id="UP000001055"/>
    </source>
</evidence>
<dbReference type="EMBL" id="CH445365">
    <property type="protein sequence ID" value="EAT76684.1"/>
    <property type="molecule type" value="Genomic_DNA"/>
</dbReference>
<dbReference type="Proteomes" id="UP000001055">
    <property type="component" value="Unassembled WGS sequence"/>
</dbReference>
<proteinExistence type="predicted"/>